<feature type="non-terminal residue" evidence="6">
    <location>
        <position position="2159"/>
    </location>
</feature>
<feature type="compositionally biased region" description="Low complexity" evidence="4">
    <location>
        <begin position="1497"/>
        <end position="1510"/>
    </location>
</feature>
<reference evidence="6" key="1">
    <citation type="submission" date="2025-08" db="UniProtKB">
        <authorList>
            <consortium name="RefSeq"/>
        </authorList>
    </citation>
    <scope>IDENTIFICATION</scope>
    <source>
        <tissue evidence="6">Whole organism</tissue>
    </source>
</reference>
<evidence type="ECO:0000256" key="1">
    <source>
        <dbReference type="ARBA" id="ARBA00009238"/>
    </source>
</evidence>
<feature type="compositionally biased region" description="Basic and acidic residues" evidence="4">
    <location>
        <begin position="1"/>
        <end position="10"/>
    </location>
</feature>
<feature type="repeat" description="Filamin" evidence="3">
    <location>
        <begin position="1350"/>
        <end position="1489"/>
    </location>
</feature>
<feature type="compositionally biased region" description="Low complexity" evidence="4">
    <location>
        <begin position="460"/>
        <end position="471"/>
    </location>
</feature>
<protein>
    <submittedName>
        <fullName evidence="6">Filamin-C</fullName>
    </submittedName>
</protein>
<feature type="repeat" description="Filamin" evidence="3">
    <location>
        <begin position="763"/>
        <end position="896"/>
    </location>
</feature>
<feature type="compositionally biased region" description="Polar residues" evidence="4">
    <location>
        <begin position="1342"/>
        <end position="1353"/>
    </location>
</feature>
<organism evidence="5 6">
    <name type="scientific">Hyalella azteca</name>
    <name type="common">Amphipod</name>
    <dbReference type="NCBI Taxonomy" id="294128"/>
    <lineage>
        <taxon>Eukaryota</taxon>
        <taxon>Metazoa</taxon>
        <taxon>Ecdysozoa</taxon>
        <taxon>Arthropoda</taxon>
        <taxon>Crustacea</taxon>
        <taxon>Multicrustacea</taxon>
        <taxon>Malacostraca</taxon>
        <taxon>Eumalacostraca</taxon>
        <taxon>Peracarida</taxon>
        <taxon>Amphipoda</taxon>
        <taxon>Senticaudata</taxon>
        <taxon>Talitrida</taxon>
        <taxon>Talitroidea</taxon>
        <taxon>Hyalellidae</taxon>
        <taxon>Hyalella</taxon>
    </lineage>
</organism>
<dbReference type="PROSITE" id="PS50194">
    <property type="entry name" value="FILAMIN_REPEAT"/>
    <property type="match status" value="16"/>
</dbReference>
<dbReference type="GeneID" id="108666170"/>
<feature type="region of interest" description="Disordered" evidence="4">
    <location>
        <begin position="1489"/>
        <end position="1522"/>
    </location>
</feature>
<feature type="repeat" description="Filamin" evidence="3">
    <location>
        <begin position="1133"/>
        <end position="1163"/>
    </location>
</feature>
<feature type="repeat" description="Filamin" evidence="3">
    <location>
        <begin position="347"/>
        <end position="514"/>
    </location>
</feature>
<dbReference type="FunFam" id="2.60.40.10:FF:000007">
    <property type="entry name" value="Filamin-B isoform C"/>
    <property type="match status" value="1"/>
</dbReference>
<comment type="similarity">
    <text evidence="1">Belongs to the filamin family.</text>
</comment>
<feature type="repeat" description="Filamin" evidence="3">
    <location>
        <begin position="1530"/>
        <end position="1588"/>
    </location>
</feature>
<gene>
    <name evidence="6" type="primary">LOC108666170</name>
</gene>
<dbReference type="InterPro" id="IPR017868">
    <property type="entry name" value="Filamin/ABP280_repeat-like"/>
</dbReference>
<dbReference type="GO" id="GO:0051015">
    <property type="term" value="F:actin filament binding"/>
    <property type="evidence" value="ECO:0007669"/>
    <property type="project" value="InterPro"/>
</dbReference>
<dbReference type="Pfam" id="PF00630">
    <property type="entry name" value="Filamin"/>
    <property type="match status" value="15"/>
</dbReference>
<dbReference type="InterPro" id="IPR014756">
    <property type="entry name" value="Ig_E-set"/>
</dbReference>
<feature type="repeat" description="Filamin" evidence="3">
    <location>
        <begin position="2068"/>
        <end position="2159"/>
    </location>
</feature>
<accession>A0A979FHH2</accession>
<sequence length="2159" mass="227788">MTSVDSHNHDQLPSGIGGGDSVACPPNPNHRYGKNKTKQEIDDEEEEMSSTERELAEDAAWKRIQQNTFTRSDSTDIVDCKLKLILGLIWTLILHYSISLPVWEGEADPPSDKQHTPKQRWGGWGPLGPVHSLVGLGPGPQWGPGPEFGIRELAEVRHHAEPWVLGWPQASGTTGTCTLTDWPDWAPADALRNTTEALTLADDWLGVPQLITPEEMLNPNCDELSMMTYLSQFPNAKLRPGAPLRPRTQAHQVKVWGPGVARSGVVAGQATHFSVDTSKAGQGRVEAHLTTPTGGTIQLDPVAAEGGSAPHVYTVHYTPEGEGEHRVTVTLSGRQAGDSPYKVGVGAAVGDASLVRAAGPGLSPDGDVGVNKPTYFDVFPNGSGRGEVQVIVLDSHGSKSSCVPSIRPRQPHDPVDPTYQGSARLNGHNPSLNGSKNEAKGSKDGSKGSVDGSKGEAKGSKGSVEGSKGSSNGRPLDEGDVQRVEYTPTTLGLHSVNVFFAGNPIPGSPFGVKVSPASNPRRVRATGRGLQATGVRVGDVADFKVSTKGAGEGRLDVRVVGPGTLIRTRDVSWGPVGYKVKDRGHHVAIIRYGNEQIPGSPLHIDCRRYGHDDEIRTKAEMVYNKFKLLFVLPEAGGGGGDGGGRWDYWENVQLYLVKVGVGPSKQSRIRAFGPGLAGGVAGQPATFTVEANGETGALGFSIEGPSEARIECRDLGDGSADVTYHPTVPGEYVVHVLCGGEDVPGSPYLADVLPAPDVLPGISGVSCNGPGVSKTGPVAGQETHFDVTGVTSPEDLNVQIIDSEYRTVPVKRVPGTGTGKQRILYTPATPGKHTVMVGDVQIALSDGSGRDVPIDIRDNGDGTFRVAYEPRSPGPHKVEVVYAGQPVPQSPLVVDVLPSVDVTKVKVDGLEPCEYRPSSVRPSVCLMTCTPAGGDVGGAALRVRAWGPGLVSGKAVAYLPTAAGIYSINITFNDEHICDSPFTSHIFPTSPASSPRPKLPPHHRDDIIPTSSPYSPSHRRLPHRDDVVPTFSPYSPSHRRLPHRDDVIPTSSPYSPSHRRLPHRDDVIPTSSPYSPSHRRLPHRDDVVPTCPPMGRRPPHGEVCSAVAVSGNGVLRDGPHTIDLMYSGAHTPLNMSPLPAGPHTIDLMYSGAHIPGSPFTVNVRRGSDASKCRAWGPGIEGGKVGQPNAFTVETKGAGSGGLALAIEGPAEAGLVCRDNRDGSCTVSYTTDVPGLYDVAVRFADVHIPGSPFKVGQVGQVGHGGHPSRWVKWVIRSSGSWGSCGGTTGTGPVRSPTPPTSRASTTSRSGLLTSTYLGHPSSPWTHTPLPPRGQSPVKETFTQRRASSPSQSPVTPAGVRVTGPGVTESPSVPASLPTELGVDVTGAPDGGMGDVAVDVIAEACTLQEGVGRLLRTGEEYCITVDARGAGRGAVTCRIRAADGSDVDVDVVDGGDGTYSAYFTVGDEGEYSLALKFGGQPVPQGFYTFSAQHSSESQSTTKASPKSPSASPHSDNFPSLDLRQIPLPSTGGHVTAQVIMPSGEVRSPVITDNRDGTVKVQYEPSCEGLHELLVCYNGENVQGSPFKFYVDSLESGTVTAYGSGIVHGISGEPATFTISSKNAGAGSLALAVEGPSKAEISCHDNKDGTVTASYLPTSPGEYKVSVKFADKHIRGSPYTAKITGEGRKRNHISLGSQSEVAFPGSIPDGELKSLNAAIMAPSGLEEPCFIKKLPDGKVGVSFTPREKGKHWVSIRKKGSDISGSPFNIEVSNTEVGDANRVMVSGPGIREGKTHQDNTFTVDTVHAGFGGLSLSIEGPSKAEISCKNNDDGTLAISYRPTEPGYYIINLKFADNIVGESPYIVKVTGEGSNRQTERIHRQRDAAPLTEVGSQCRLTFKIPGISAFDLSALVASPKGVSAAAETLELEDGLFGVNFVPKELGVHTVSVKYMDAHIPGSPFQFTVGPLKDGGAHRVHAGGPGLERGEVNMPSEFNVWTREAGAGALAISVEGPSKATIDFKDRMDGSCYASYTVNEPGTVRFVPRVNGVHYFHVKCRGIQIPGSPFRLRVGEEEADPAACSSSGKGLIAVETGVKADFVVDTCSAGAGTLAVTIDGPSKVAMDCTEVDNGYKVRYTPLVNGFYYVHVKYNNVHISGSPWKVGQ</sequence>
<dbReference type="InterPro" id="IPR001298">
    <property type="entry name" value="Filamin/ABP280_rpt"/>
</dbReference>
<feature type="repeat" description="Filamin" evidence="3">
    <location>
        <begin position="956"/>
        <end position="986"/>
    </location>
</feature>
<dbReference type="Proteomes" id="UP000694843">
    <property type="component" value="Unplaced"/>
</dbReference>
<feature type="compositionally biased region" description="Basic and acidic residues" evidence="4">
    <location>
        <begin position="437"/>
        <end position="446"/>
    </location>
</feature>
<feature type="repeat" description="Filamin" evidence="3">
    <location>
        <begin position="661"/>
        <end position="752"/>
    </location>
</feature>
<evidence type="ECO:0000313" key="5">
    <source>
        <dbReference type="Proteomes" id="UP000694843"/>
    </source>
</evidence>
<dbReference type="SUPFAM" id="SSF47576">
    <property type="entry name" value="Calponin-homology domain, CH-domain"/>
    <property type="match status" value="1"/>
</dbReference>
<evidence type="ECO:0000256" key="4">
    <source>
        <dbReference type="SAM" id="MobiDB-lite"/>
    </source>
</evidence>
<feature type="region of interest" description="Disordered" evidence="4">
    <location>
        <begin position="988"/>
        <end position="1085"/>
    </location>
</feature>
<feature type="repeat" description="Filamin" evidence="3">
    <location>
        <begin position="1861"/>
        <end position="1961"/>
    </location>
</feature>
<feature type="repeat" description="Filamin" evidence="3">
    <location>
        <begin position="1678"/>
        <end position="1768"/>
    </location>
</feature>
<proteinExistence type="inferred from homology"/>
<dbReference type="GO" id="GO:0030036">
    <property type="term" value="P:actin cytoskeleton organization"/>
    <property type="evidence" value="ECO:0007669"/>
    <property type="project" value="InterPro"/>
</dbReference>
<dbReference type="InterPro" id="IPR036872">
    <property type="entry name" value="CH_dom_sf"/>
</dbReference>
<feature type="region of interest" description="Disordered" evidence="4">
    <location>
        <begin position="398"/>
        <end position="480"/>
    </location>
</feature>
<dbReference type="RefSeq" id="XP_047735764.1">
    <property type="nucleotide sequence ID" value="XM_047879808.1"/>
</dbReference>
<dbReference type="PANTHER" id="PTHR38537:SF8">
    <property type="entry name" value="FILAMIN-A"/>
    <property type="match status" value="1"/>
</dbReference>
<feature type="compositionally biased region" description="Low complexity" evidence="4">
    <location>
        <begin position="1289"/>
        <end position="1317"/>
    </location>
</feature>
<dbReference type="SUPFAM" id="SSF81296">
    <property type="entry name" value="E set domains"/>
    <property type="match status" value="16"/>
</dbReference>
<feature type="repeat" description="Filamin" evidence="3">
    <location>
        <begin position="515"/>
        <end position="606"/>
    </location>
</feature>
<dbReference type="OMA" id="HTIDLMY"/>
<feature type="repeat" description="Filamin" evidence="3">
    <location>
        <begin position="1164"/>
        <end position="1256"/>
    </location>
</feature>
<dbReference type="KEGG" id="hazt:108666170"/>
<evidence type="ECO:0000256" key="2">
    <source>
        <dbReference type="ARBA" id="ARBA00022737"/>
    </source>
</evidence>
<feature type="repeat" description="Filamin" evidence="3">
    <location>
        <begin position="1588"/>
        <end position="1680"/>
    </location>
</feature>
<feature type="region of interest" description="Disordered" evidence="4">
    <location>
        <begin position="1280"/>
        <end position="1386"/>
    </location>
</feature>
<evidence type="ECO:0000256" key="3">
    <source>
        <dbReference type="PROSITE-ProRule" id="PRU00087"/>
    </source>
</evidence>
<keyword evidence="5" id="KW-1185">Reference proteome</keyword>
<feature type="compositionally biased region" description="Polar residues" evidence="4">
    <location>
        <begin position="419"/>
        <end position="436"/>
    </location>
</feature>
<feature type="repeat" description="Filamin" evidence="3">
    <location>
        <begin position="1771"/>
        <end position="1863"/>
    </location>
</feature>
<dbReference type="Gene3D" id="2.60.40.10">
    <property type="entry name" value="Immunoglobulins"/>
    <property type="match status" value="17"/>
</dbReference>
<feature type="repeat" description="Filamin" evidence="3">
    <location>
        <begin position="245"/>
        <end position="345"/>
    </location>
</feature>
<keyword evidence="2" id="KW-0677">Repeat</keyword>
<name>A0A979FHH2_HYAAZ</name>
<dbReference type="OrthoDB" id="5334309at2759"/>
<dbReference type="SMART" id="SM00557">
    <property type="entry name" value="IG_FLMN"/>
    <property type="match status" value="15"/>
</dbReference>
<feature type="region of interest" description="Disordered" evidence="4">
    <location>
        <begin position="1"/>
        <end position="55"/>
    </location>
</feature>
<dbReference type="Gene3D" id="1.10.418.10">
    <property type="entry name" value="Calponin-like domain"/>
    <property type="match status" value="2"/>
</dbReference>
<dbReference type="InterPro" id="IPR013783">
    <property type="entry name" value="Ig-like_fold"/>
</dbReference>
<evidence type="ECO:0000313" key="6">
    <source>
        <dbReference type="RefSeq" id="XP_047735764.1"/>
    </source>
</evidence>
<dbReference type="InterPro" id="IPR044801">
    <property type="entry name" value="Filamin"/>
</dbReference>
<dbReference type="PANTHER" id="PTHR38537">
    <property type="entry name" value="JITTERBUG, ISOFORM N"/>
    <property type="match status" value="1"/>
</dbReference>
<feature type="repeat" description="Filamin" evidence="3">
    <location>
        <begin position="1964"/>
        <end position="2066"/>
    </location>
</feature>
<dbReference type="FunFam" id="2.60.40.10:FF:000140">
    <property type="entry name" value="FiLamiN (Actin binding protein) homolog"/>
    <property type="match status" value="1"/>
</dbReference>